<sequence length="87" mass="9930">FYLCLHWSECLFHVGNSDYEGDNEKEYRNSDAEELAAEDAAATLPFSPLVHYHCIRLDLAFGTRIGSFCNEKRSLVRSIHYSVCLPS</sequence>
<evidence type="ECO:0000313" key="2">
    <source>
        <dbReference type="Proteomes" id="UP001328107"/>
    </source>
</evidence>
<gene>
    <name evidence="1" type="ORF">PMAYCL1PPCAC_06440</name>
</gene>
<protein>
    <submittedName>
        <fullName evidence="1">Uncharacterized protein</fullName>
    </submittedName>
</protein>
<dbReference type="Proteomes" id="UP001328107">
    <property type="component" value="Unassembled WGS sequence"/>
</dbReference>
<keyword evidence="2" id="KW-1185">Reference proteome</keyword>
<feature type="non-terminal residue" evidence="1">
    <location>
        <position position="1"/>
    </location>
</feature>
<organism evidence="1 2">
    <name type="scientific">Pristionchus mayeri</name>
    <dbReference type="NCBI Taxonomy" id="1317129"/>
    <lineage>
        <taxon>Eukaryota</taxon>
        <taxon>Metazoa</taxon>
        <taxon>Ecdysozoa</taxon>
        <taxon>Nematoda</taxon>
        <taxon>Chromadorea</taxon>
        <taxon>Rhabditida</taxon>
        <taxon>Rhabditina</taxon>
        <taxon>Diplogasteromorpha</taxon>
        <taxon>Diplogasteroidea</taxon>
        <taxon>Neodiplogasteridae</taxon>
        <taxon>Pristionchus</taxon>
    </lineage>
</organism>
<accession>A0AAN5CA26</accession>
<name>A0AAN5CA26_9BILA</name>
<comment type="caution">
    <text evidence="1">The sequence shown here is derived from an EMBL/GenBank/DDBJ whole genome shotgun (WGS) entry which is preliminary data.</text>
</comment>
<proteinExistence type="predicted"/>
<reference evidence="2" key="1">
    <citation type="submission" date="2022-10" db="EMBL/GenBank/DDBJ databases">
        <title>Genome assembly of Pristionchus species.</title>
        <authorList>
            <person name="Yoshida K."/>
            <person name="Sommer R.J."/>
        </authorList>
    </citation>
    <scope>NUCLEOTIDE SEQUENCE [LARGE SCALE GENOMIC DNA]</scope>
    <source>
        <strain evidence="2">RS5460</strain>
    </source>
</reference>
<evidence type="ECO:0000313" key="1">
    <source>
        <dbReference type="EMBL" id="GMR36245.1"/>
    </source>
</evidence>
<dbReference type="EMBL" id="BTRK01000002">
    <property type="protein sequence ID" value="GMR36245.1"/>
    <property type="molecule type" value="Genomic_DNA"/>
</dbReference>
<dbReference type="AlphaFoldDB" id="A0AAN5CA26"/>
<feature type="non-terminal residue" evidence="1">
    <location>
        <position position="87"/>
    </location>
</feature>